<dbReference type="PANTHER" id="PTHR13182">
    <property type="entry name" value="ZINC FINGER PROTEIN 622"/>
    <property type="match status" value="1"/>
</dbReference>
<organism evidence="11">
    <name type="scientific">Oppiella nova</name>
    <dbReference type="NCBI Taxonomy" id="334625"/>
    <lineage>
        <taxon>Eukaryota</taxon>
        <taxon>Metazoa</taxon>
        <taxon>Ecdysozoa</taxon>
        <taxon>Arthropoda</taxon>
        <taxon>Chelicerata</taxon>
        <taxon>Arachnida</taxon>
        <taxon>Acari</taxon>
        <taxon>Acariformes</taxon>
        <taxon>Sarcoptiformes</taxon>
        <taxon>Oribatida</taxon>
        <taxon>Brachypylina</taxon>
        <taxon>Oppioidea</taxon>
        <taxon>Oppiidae</taxon>
        <taxon>Oppiella</taxon>
    </lineage>
</organism>
<keyword evidence="3" id="KW-0690">Ribosome biogenesis</keyword>
<evidence type="ECO:0000256" key="9">
    <source>
        <dbReference type="PROSITE-ProRule" id="PRU00042"/>
    </source>
</evidence>
<dbReference type="Pfam" id="PF12171">
    <property type="entry name" value="zf-C2H2_jaz"/>
    <property type="match status" value="1"/>
</dbReference>
<sequence>MSMNWFTCLTCRVNLATSDDQRLHYKSEWHSYNLKRRLAAIPVVTHQQFSLIEEVHRNQSTHQKTDDHNKTSHYCKTCRKQFNNEKAFAQHVRSKRHLSSVQSKPLDENVVHSDTALEKATEVKSDAVVVENITDDNVIETIDEDDDSDWESVGSDAEVTDEEPILPTECLFCEHSSDTIEDNVCHMSQNHSFFIPDVEYVKDLPQFIGYLGEKVGFGHFCLWCCDSGKRFRSRRAAQQHMRDRGHTKLNHSDQYLPEYSQFYDYTTSYPDFAANESNDDEEISIPYLDDDDWQLTLPSGAVIGHRSLFRYYKQNLKPLTDNSGKPYPKSSAILDKVMSKYRALGWTGITGVAALRRAKDIQFIQRVQRRHDLKLGQNHNKVLQKHFRSQIGF</sequence>
<evidence type="ECO:0000256" key="4">
    <source>
        <dbReference type="ARBA" id="ARBA00022723"/>
    </source>
</evidence>
<dbReference type="InterPro" id="IPR003604">
    <property type="entry name" value="Matrin/U1-like-C_Znf_C2H2"/>
</dbReference>
<gene>
    <name evidence="11" type="ORF">ONB1V03_LOCUS2226</name>
</gene>
<name>A0A7R9LE79_9ACAR</name>
<keyword evidence="7" id="KW-0862">Zinc</keyword>
<dbReference type="GO" id="GO:0005737">
    <property type="term" value="C:cytoplasm"/>
    <property type="evidence" value="ECO:0007669"/>
    <property type="project" value="UniProtKB-SubCell"/>
</dbReference>
<evidence type="ECO:0000313" key="12">
    <source>
        <dbReference type="Proteomes" id="UP000728032"/>
    </source>
</evidence>
<comment type="subcellular location">
    <subcellularLocation>
        <location evidence="1">Cytoplasm</location>
    </subcellularLocation>
</comment>
<evidence type="ECO:0000256" key="3">
    <source>
        <dbReference type="ARBA" id="ARBA00022517"/>
    </source>
</evidence>
<keyword evidence="5" id="KW-0677">Repeat</keyword>
<dbReference type="OrthoDB" id="19329at2759"/>
<dbReference type="GO" id="GO:0030687">
    <property type="term" value="C:preribosome, large subunit precursor"/>
    <property type="evidence" value="ECO:0007669"/>
    <property type="project" value="TreeGrafter"/>
</dbReference>
<evidence type="ECO:0000256" key="1">
    <source>
        <dbReference type="ARBA" id="ARBA00004496"/>
    </source>
</evidence>
<evidence type="ECO:0000256" key="7">
    <source>
        <dbReference type="ARBA" id="ARBA00022833"/>
    </source>
</evidence>
<comment type="similarity">
    <text evidence="8">Belongs to the REI1 family.</text>
</comment>
<dbReference type="InterPro" id="IPR036236">
    <property type="entry name" value="Znf_C2H2_sf"/>
</dbReference>
<dbReference type="InterPro" id="IPR022755">
    <property type="entry name" value="Znf_C2H2_jaz"/>
</dbReference>
<evidence type="ECO:0000313" key="11">
    <source>
        <dbReference type="EMBL" id="CAD7639820.1"/>
    </source>
</evidence>
<protein>
    <recommendedName>
        <fullName evidence="10">C2H2-type domain-containing protein</fullName>
    </recommendedName>
</protein>
<reference evidence="11" key="1">
    <citation type="submission" date="2020-11" db="EMBL/GenBank/DDBJ databases">
        <authorList>
            <person name="Tran Van P."/>
        </authorList>
    </citation>
    <scope>NUCLEOTIDE SEQUENCE</scope>
</reference>
<dbReference type="AlphaFoldDB" id="A0A7R9LE79"/>
<dbReference type="InterPro" id="IPR040025">
    <property type="entry name" value="Znf622/Rei1/Reh1"/>
</dbReference>
<dbReference type="GO" id="GO:0042273">
    <property type="term" value="P:ribosomal large subunit biogenesis"/>
    <property type="evidence" value="ECO:0007669"/>
    <property type="project" value="UniProtKB-ARBA"/>
</dbReference>
<dbReference type="Pfam" id="PF12756">
    <property type="entry name" value="zf-C2H2_2"/>
    <property type="match status" value="1"/>
</dbReference>
<dbReference type="PROSITE" id="PS50157">
    <property type="entry name" value="ZINC_FINGER_C2H2_2"/>
    <property type="match status" value="1"/>
</dbReference>
<dbReference type="SMART" id="SM00451">
    <property type="entry name" value="ZnF_U1"/>
    <property type="match status" value="2"/>
</dbReference>
<keyword evidence="12" id="KW-1185">Reference proteome</keyword>
<evidence type="ECO:0000259" key="10">
    <source>
        <dbReference type="PROSITE" id="PS50157"/>
    </source>
</evidence>
<evidence type="ECO:0000256" key="2">
    <source>
        <dbReference type="ARBA" id="ARBA00022490"/>
    </source>
</evidence>
<keyword evidence="6 9" id="KW-0863">Zinc-finger</keyword>
<dbReference type="PANTHER" id="PTHR13182:SF8">
    <property type="entry name" value="CYTOPLASMIC 60S SUBUNIT BIOGENESIS FACTOR ZNF622"/>
    <property type="match status" value="1"/>
</dbReference>
<evidence type="ECO:0000256" key="8">
    <source>
        <dbReference type="ARBA" id="ARBA00034126"/>
    </source>
</evidence>
<dbReference type="InterPro" id="IPR013087">
    <property type="entry name" value="Znf_C2H2_type"/>
</dbReference>
<dbReference type="EMBL" id="CAJPVJ010000484">
    <property type="protein sequence ID" value="CAG2162634.1"/>
    <property type="molecule type" value="Genomic_DNA"/>
</dbReference>
<accession>A0A7R9LE79</accession>
<dbReference type="Gene3D" id="3.30.160.60">
    <property type="entry name" value="Classic Zinc Finger"/>
    <property type="match status" value="1"/>
</dbReference>
<dbReference type="GO" id="GO:0008270">
    <property type="term" value="F:zinc ion binding"/>
    <property type="evidence" value="ECO:0007669"/>
    <property type="project" value="UniProtKB-KW"/>
</dbReference>
<dbReference type="EMBL" id="OC915309">
    <property type="protein sequence ID" value="CAD7639820.1"/>
    <property type="molecule type" value="Genomic_DNA"/>
</dbReference>
<proteinExistence type="inferred from homology"/>
<evidence type="ECO:0000256" key="5">
    <source>
        <dbReference type="ARBA" id="ARBA00022737"/>
    </source>
</evidence>
<dbReference type="SUPFAM" id="SSF57667">
    <property type="entry name" value="beta-beta-alpha zinc fingers"/>
    <property type="match status" value="2"/>
</dbReference>
<dbReference type="InterPro" id="IPR041661">
    <property type="entry name" value="ZN622/Rei1/Reh1_Znf-C2H2"/>
</dbReference>
<keyword evidence="2" id="KW-0963">Cytoplasm</keyword>
<dbReference type="Proteomes" id="UP000728032">
    <property type="component" value="Unassembled WGS sequence"/>
</dbReference>
<dbReference type="GO" id="GO:0003676">
    <property type="term" value="F:nucleic acid binding"/>
    <property type="evidence" value="ECO:0007669"/>
    <property type="project" value="InterPro"/>
</dbReference>
<feature type="domain" description="C2H2-type" evidence="10">
    <location>
        <begin position="73"/>
        <end position="102"/>
    </location>
</feature>
<dbReference type="PROSITE" id="PS00028">
    <property type="entry name" value="ZINC_FINGER_C2H2_1"/>
    <property type="match status" value="1"/>
</dbReference>
<evidence type="ECO:0000256" key="6">
    <source>
        <dbReference type="ARBA" id="ARBA00022771"/>
    </source>
</evidence>
<dbReference type="SMART" id="SM00355">
    <property type="entry name" value="ZnF_C2H2"/>
    <property type="match status" value="4"/>
</dbReference>
<keyword evidence="4" id="KW-0479">Metal-binding</keyword>